<dbReference type="OrthoDB" id="327897at2759"/>
<sequence length="1519" mass="176808">MQQQLLQPISQNSQIIGTGQSLLIQPSPTQKRIGVSKPNLMFMEKSIKLPTEYQPNDSTQLLSPFQMMDKGITLNMEEEQRMFQRFLKTFSNRNWNDFANKILENDKNLVVSINNIIIIQREMKSQVQSTKSMTKTLSRNSLLSQGGGGGGGTQQKQSKHPQTQQQSNLNHYLTQFNTFKSHQWSKLNLELNQSRAQTTIQKMVDATTAKQEMKEWQDKMKEQETMMEYYKQSQQQIKDNNMDYTPMNEYSVQSQTDQMRSMSQQNNSQFRKRKFSDSLQEQINRDSVVTADQNQHAIEHQLKYKKYLKNTEINQLTNSLNQLSMLQSMKSVKILKKFEYPSTIEAIVKYIKEKDLDLYEQIRQTKNLISLRFDNYQDDQQNQTIDQRRSKTNSPEKKVIKGEGKEQKFKRKFTMNEREQLNVLKKCHVKPEDPKYLSTEVSERGELVQKVLALFFDMFRSYDMSFDKIIEQELNLYKDGIKKQAAIKDANLKQKEKELDKAIKRAQEIEYILQDNNNHVQALIAQRKAQEIRFKVTRNLIDNLIFSYKQKIQKIYARNRDQRLMARDFIFELKELKRFSEKDDRDFDSDFDKEEEDKVFQNLKKKVNKCTQTIQLFRVRSQKDIDENKQASQEGQSEDNPQEELQKQQVKGKRKRKPRKKRVKKLITLGTQILEEGEAEQIVDIGLDINVDLEGDEDDENQSDNSEGEQEQNSEDEQNQEAEEEIKEPVKQEINLSNIDSEGNDIDEKSEQELNETEQMQMQKENQYFRILEEFEPQQILDIIAFYNYQTGKDLLDKELQTDFETNSESLINQINTDSKNLTVNTKGKKFHTLKTPIVGKNRQGLGKGMTVDTNIIDDQMSKNDLSMESENNMNIGFAQMSHGTNQQSSNSGESPKRGIQHSMTGISLDEAFEDIQNLDLNDLDTMLASDKNYKKKSMQFLSGLIGQLKKTKTFKNMVEKTAKDLKREEDKKDLIKQEKWMNRRNGQIIPGGSPSNRSSNLSPLYKDKNQSFGNSLAVQNHPQSTKVSPMNSKNQRLMANQNNNSNNNQGNNNGNVIIEEGSSQSSDSDRGISKNKKNAQRSNQKQKPTTNQSTTNSRFNVNKKKIVPTKPQQQQTISNDKGIQVGTYVVSEAQQPNQHMKNYSIDSMQDPQQIPPPFVNIQINPYDDPNSPANKPTTVVGKLGFILRQKIETQLMIQNPQLYQQRLQSQMTMSTQQNGTIPMPFNLGQSRARKPLATHPMSKFLPTFIEKFSCNDKKFLNVNQISIKQLLKFIQSFYQDKYNTARESLIVKHQAMSDFVYDQLYNKYGIANITEKKLKEIFLTIKFNQQKNYTVEFFGKFLGLDSQYFSNDDLSFFYRMNRLMVFGYFQKKVMLKTFPKIQEELQIKVKQFAKLPAPGTNGPVLVTSEKYFGVLIEVYRNIKQKIFENIKERNNGIITEDDVYPACFQERLLDFDEFNRLLIALNGKKQDAAGFIEVIPILFERGRLYNQQNLKEEEKRIQLENVISIVFKHDLVLI</sequence>
<feature type="compositionally biased region" description="Basic residues" evidence="2">
    <location>
        <begin position="650"/>
        <end position="659"/>
    </location>
</feature>
<evidence type="ECO:0000313" key="4">
    <source>
        <dbReference type="Proteomes" id="UP000039865"/>
    </source>
</evidence>
<feature type="compositionally biased region" description="Low complexity" evidence="2">
    <location>
        <begin position="154"/>
        <end position="166"/>
    </location>
</feature>
<feature type="region of interest" description="Disordered" evidence="2">
    <location>
        <begin position="1038"/>
        <end position="1118"/>
    </location>
</feature>
<gene>
    <name evidence="3" type="primary">Contig11416.g12212</name>
    <name evidence="3" type="ORF">STYLEM_14583</name>
</gene>
<proteinExistence type="predicted"/>
<feature type="compositionally biased region" description="Polar residues" evidence="2">
    <location>
        <begin position="1081"/>
        <end position="1101"/>
    </location>
</feature>
<feature type="coiled-coil region" evidence="1">
    <location>
        <begin position="485"/>
        <end position="512"/>
    </location>
</feature>
<feature type="compositionally biased region" description="Low complexity" evidence="2">
    <location>
        <begin position="1041"/>
        <end position="1067"/>
    </location>
</feature>
<feature type="compositionally biased region" description="Acidic residues" evidence="2">
    <location>
        <begin position="694"/>
        <end position="726"/>
    </location>
</feature>
<feature type="region of interest" description="Disordered" evidence="2">
    <location>
        <begin position="380"/>
        <end position="401"/>
    </location>
</feature>
<feature type="region of interest" description="Disordered" evidence="2">
    <location>
        <begin position="129"/>
        <end position="166"/>
    </location>
</feature>
<feature type="region of interest" description="Disordered" evidence="2">
    <location>
        <begin position="624"/>
        <end position="659"/>
    </location>
</feature>
<name>A0A078ATF4_STYLE</name>
<feature type="region of interest" description="Disordered" evidence="2">
    <location>
        <begin position="694"/>
        <end position="746"/>
    </location>
</feature>
<dbReference type="EMBL" id="CCKQ01013794">
    <property type="protein sequence ID" value="CDW85504.1"/>
    <property type="molecule type" value="Genomic_DNA"/>
</dbReference>
<feature type="coiled-coil region" evidence="1">
    <location>
        <begin position="206"/>
        <end position="233"/>
    </location>
</feature>
<organism evidence="3 4">
    <name type="scientific">Stylonychia lemnae</name>
    <name type="common">Ciliate</name>
    <dbReference type="NCBI Taxonomy" id="5949"/>
    <lineage>
        <taxon>Eukaryota</taxon>
        <taxon>Sar</taxon>
        <taxon>Alveolata</taxon>
        <taxon>Ciliophora</taxon>
        <taxon>Intramacronucleata</taxon>
        <taxon>Spirotrichea</taxon>
        <taxon>Stichotrichia</taxon>
        <taxon>Sporadotrichida</taxon>
        <taxon>Oxytrichidae</taxon>
        <taxon>Stylonychinae</taxon>
        <taxon>Stylonychia</taxon>
    </lineage>
</organism>
<keyword evidence="4" id="KW-1185">Reference proteome</keyword>
<reference evidence="3 4" key="1">
    <citation type="submission" date="2014-06" db="EMBL/GenBank/DDBJ databases">
        <authorList>
            <person name="Swart Estienne"/>
        </authorList>
    </citation>
    <scope>NUCLEOTIDE SEQUENCE [LARGE SCALE GENOMIC DNA]</scope>
    <source>
        <strain evidence="3 4">130c</strain>
    </source>
</reference>
<evidence type="ECO:0000256" key="1">
    <source>
        <dbReference type="SAM" id="Coils"/>
    </source>
</evidence>
<feature type="region of interest" description="Disordered" evidence="2">
    <location>
        <begin position="976"/>
        <end position="1010"/>
    </location>
</feature>
<feature type="region of interest" description="Disordered" evidence="2">
    <location>
        <begin position="882"/>
        <end position="901"/>
    </location>
</feature>
<dbReference type="InParanoid" id="A0A078ATF4"/>
<evidence type="ECO:0000313" key="3">
    <source>
        <dbReference type="EMBL" id="CDW85504.1"/>
    </source>
</evidence>
<evidence type="ECO:0000256" key="2">
    <source>
        <dbReference type="SAM" id="MobiDB-lite"/>
    </source>
</evidence>
<dbReference type="Proteomes" id="UP000039865">
    <property type="component" value="Unassembled WGS sequence"/>
</dbReference>
<feature type="compositionally biased region" description="Low complexity" evidence="2">
    <location>
        <begin position="992"/>
        <end position="1005"/>
    </location>
</feature>
<protein>
    <submittedName>
        <fullName evidence="3">Uncharacterized protein</fullName>
    </submittedName>
</protein>
<feature type="compositionally biased region" description="Basic and acidic residues" evidence="2">
    <location>
        <begin position="386"/>
        <end position="401"/>
    </location>
</feature>
<accession>A0A078ATF4</accession>
<feature type="compositionally biased region" description="Polar residues" evidence="2">
    <location>
        <begin position="129"/>
        <end position="144"/>
    </location>
</feature>
<keyword evidence="1" id="KW-0175">Coiled coil</keyword>
<feature type="compositionally biased region" description="Polar residues" evidence="2">
    <location>
        <begin position="882"/>
        <end position="894"/>
    </location>
</feature>